<proteinExistence type="predicted"/>
<organism evidence="2 3">
    <name type="scientific">Candidatus Dechloromonas phosphorivorans</name>
    <dbReference type="NCBI Taxonomy" id="2899244"/>
    <lineage>
        <taxon>Bacteria</taxon>
        <taxon>Pseudomonadati</taxon>
        <taxon>Pseudomonadota</taxon>
        <taxon>Betaproteobacteria</taxon>
        <taxon>Rhodocyclales</taxon>
        <taxon>Azonexaceae</taxon>
        <taxon>Dechloromonas</taxon>
    </lineage>
</organism>
<gene>
    <name evidence="2" type="ORF">IPN75_13780</name>
</gene>
<evidence type="ECO:0000313" key="2">
    <source>
        <dbReference type="EMBL" id="MBK8891344.1"/>
    </source>
</evidence>
<dbReference type="EMBL" id="JADKBR010000017">
    <property type="protein sequence ID" value="MBK8891344.1"/>
    <property type="molecule type" value="Genomic_DNA"/>
</dbReference>
<dbReference type="Proteomes" id="UP000808146">
    <property type="component" value="Unassembled WGS sequence"/>
</dbReference>
<dbReference type="PROSITE" id="PS51257">
    <property type="entry name" value="PROKAR_LIPOPROTEIN"/>
    <property type="match status" value="1"/>
</dbReference>
<name>A0A9D7LRX9_9RHOO</name>
<dbReference type="AlphaFoldDB" id="A0A9D7LRX9"/>
<feature type="signal peptide" evidence="1">
    <location>
        <begin position="1"/>
        <end position="25"/>
    </location>
</feature>
<keyword evidence="1" id="KW-0732">Signal</keyword>
<comment type="caution">
    <text evidence="2">The sequence shown here is derived from an EMBL/GenBank/DDBJ whole genome shotgun (WGS) entry which is preliminary data.</text>
</comment>
<evidence type="ECO:0000313" key="3">
    <source>
        <dbReference type="Proteomes" id="UP000808146"/>
    </source>
</evidence>
<accession>A0A9D7LRX9</accession>
<feature type="chain" id="PRO_5039347308" evidence="1">
    <location>
        <begin position="26"/>
        <end position="209"/>
    </location>
</feature>
<evidence type="ECO:0000256" key="1">
    <source>
        <dbReference type="SAM" id="SignalP"/>
    </source>
</evidence>
<protein>
    <submittedName>
        <fullName evidence="2">Uncharacterized protein</fullName>
    </submittedName>
</protein>
<reference evidence="2" key="1">
    <citation type="submission" date="2020-10" db="EMBL/GenBank/DDBJ databases">
        <title>Connecting structure to function with the recovery of over 1000 high-quality activated sludge metagenome-assembled genomes encoding full-length rRNA genes using long-read sequencing.</title>
        <authorList>
            <person name="Singleton C.M."/>
            <person name="Petriglieri F."/>
            <person name="Kristensen J.M."/>
            <person name="Kirkegaard R.H."/>
            <person name="Michaelsen T.Y."/>
            <person name="Andersen M.H."/>
            <person name="Karst S.M."/>
            <person name="Dueholm M.S."/>
            <person name="Nielsen P.H."/>
            <person name="Albertsen M."/>
        </authorList>
    </citation>
    <scope>NUCLEOTIDE SEQUENCE</scope>
    <source>
        <strain evidence="2">OdNE_18-Q3-R46-58_BAT3C.305</strain>
    </source>
</reference>
<sequence>MKSIFGHFSLLTAALLLALFSGCKGSDTRPDDGSPGAEARKEAYMRSGYACCNLHYSGDWISDSNLAQLAFIPAGTPIKVKSIDGYRAYVDVDGKAMRLGHDYGRAQETTQQWVNKIVVLDDPKLKIAKFPPAVRNAIARSQLMKGMTTEQVIISVGYPQTDQNPRLDGPFWRYWWSSFGPYTVHWSANRVSRIDGHPETVNYMTYTGK</sequence>